<reference evidence="1" key="2">
    <citation type="submission" date="2021-08" db="EMBL/GenBank/DDBJ databases">
        <authorList>
            <person name="Tani A."/>
            <person name="Ola A."/>
            <person name="Ogura Y."/>
            <person name="Katsura K."/>
            <person name="Hayashi T."/>
        </authorList>
    </citation>
    <scope>NUCLEOTIDE SEQUENCE</scope>
    <source>
        <strain evidence="1">DSM 23674</strain>
    </source>
</reference>
<protein>
    <submittedName>
        <fullName evidence="1">Uncharacterized protein</fullName>
    </submittedName>
</protein>
<evidence type="ECO:0000313" key="2">
    <source>
        <dbReference type="Proteomes" id="UP001055101"/>
    </source>
</evidence>
<gene>
    <name evidence="1" type="ORF">EKPJFOCH_3002</name>
</gene>
<dbReference type="Proteomes" id="UP001055101">
    <property type="component" value="Unassembled WGS sequence"/>
</dbReference>
<sequence length="51" mass="6045">MTLPRSVGNRLNPLETLRRVRCELVRVRLRTPIREESPWQRVFPSTLRSDG</sequence>
<reference evidence="1" key="1">
    <citation type="journal article" date="2021" name="Front. Microbiol.">
        <title>Comprehensive Comparative Genomics and Phenotyping of Methylobacterium Species.</title>
        <authorList>
            <person name="Alessa O."/>
            <person name="Ogura Y."/>
            <person name="Fujitani Y."/>
            <person name="Takami H."/>
            <person name="Hayashi T."/>
            <person name="Sahin N."/>
            <person name="Tani A."/>
        </authorList>
    </citation>
    <scope>NUCLEOTIDE SEQUENCE</scope>
    <source>
        <strain evidence="1">DSM 23674</strain>
    </source>
</reference>
<proteinExistence type="predicted"/>
<keyword evidence="2" id="KW-1185">Reference proteome</keyword>
<evidence type="ECO:0000313" key="1">
    <source>
        <dbReference type="EMBL" id="GJE56496.1"/>
    </source>
</evidence>
<dbReference type="EMBL" id="BPRA01000014">
    <property type="protein sequence ID" value="GJE56496.1"/>
    <property type="molecule type" value="Genomic_DNA"/>
</dbReference>
<comment type="caution">
    <text evidence="1">The sequence shown here is derived from an EMBL/GenBank/DDBJ whole genome shotgun (WGS) entry which is preliminary data.</text>
</comment>
<name>A0ABQ4TPC8_9HYPH</name>
<organism evidence="1 2">
    <name type="scientific">Methylobacterium thuringiense</name>
    <dbReference type="NCBI Taxonomy" id="1003091"/>
    <lineage>
        <taxon>Bacteria</taxon>
        <taxon>Pseudomonadati</taxon>
        <taxon>Pseudomonadota</taxon>
        <taxon>Alphaproteobacteria</taxon>
        <taxon>Hyphomicrobiales</taxon>
        <taxon>Methylobacteriaceae</taxon>
        <taxon>Methylobacterium</taxon>
    </lineage>
</organism>
<accession>A0ABQ4TPC8</accession>